<dbReference type="OrthoDB" id="2368626at2759"/>
<name>A0A0B7MY57_9FUNG</name>
<dbReference type="AlphaFoldDB" id="A0A0B7MY57"/>
<dbReference type="EMBL" id="LN719426">
    <property type="protein sequence ID" value="CEP08038.1"/>
    <property type="molecule type" value="Genomic_DNA"/>
</dbReference>
<dbReference type="Proteomes" id="UP000054107">
    <property type="component" value="Unassembled WGS sequence"/>
</dbReference>
<gene>
    <name evidence="2" type="primary">PARPA_01347.1 scaffold 1359</name>
</gene>
<evidence type="ECO:0000313" key="3">
    <source>
        <dbReference type="Proteomes" id="UP000054107"/>
    </source>
</evidence>
<proteinExistence type="predicted"/>
<evidence type="ECO:0000313" key="2">
    <source>
        <dbReference type="EMBL" id="CEP08038.1"/>
    </source>
</evidence>
<feature type="region of interest" description="Disordered" evidence="1">
    <location>
        <begin position="104"/>
        <end position="123"/>
    </location>
</feature>
<evidence type="ECO:0000256" key="1">
    <source>
        <dbReference type="SAM" id="MobiDB-lite"/>
    </source>
</evidence>
<keyword evidence="3" id="KW-1185">Reference proteome</keyword>
<sequence>MSSIQKNKNEDVREALAVLEEESNVVYTQQRIQDIQHRIEFVCASLRAQGNTELNKMLTSVRELTMEQFCDAYEASTQKFLEQQMQQKHPSGSNHNGLKSIEINDISSSKSKDDHGEAKDSVEKMKADVIKSQNDVDHAWQDIKESQLNTQEQLLNDEPVVMSIKRQNHTNLDIELHTRGKKEYFVVESATKRLNQLNQHQKSHIKSQIEDLQEKLEIFKSSIL</sequence>
<reference evidence="2 3" key="1">
    <citation type="submission" date="2014-09" db="EMBL/GenBank/DDBJ databases">
        <authorList>
            <person name="Ellenberger Sabrina"/>
        </authorList>
    </citation>
    <scope>NUCLEOTIDE SEQUENCE [LARGE SCALE GENOMIC DNA]</scope>
    <source>
        <strain evidence="2 3">CBS 412.66</strain>
    </source>
</reference>
<feature type="compositionally biased region" description="Basic and acidic residues" evidence="1">
    <location>
        <begin position="110"/>
        <end position="123"/>
    </location>
</feature>
<accession>A0A0B7MY57</accession>
<protein>
    <submittedName>
        <fullName evidence="2">Uncharacterized protein</fullName>
    </submittedName>
</protein>
<organism evidence="2 3">
    <name type="scientific">Parasitella parasitica</name>
    <dbReference type="NCBI Taxonomy" id="35722"/>
    <lineage>
        <taxon>Eukaryota</taxon>
        <taxon>Fungi</taxon>
        <taxon>Fungi incertae sedis</taxon>
        <taxon>Mucoromycota</taxon>
        <taxon>Mucoromycotina</taxon>
        <taxon>Mucoromycetes</taxon>
        <taxon>Mucorales</taxon>
        <taxon>Mucorineae</taxon>
        <taxon>Mucoraceae</taxon>
        <taxon>Parasitella</taxon>
    </lineage>
</organism>